<keyword evidence="1" id="KW-0812">Transmembrane</keyword>
<organism evidence="2 3">
    <name type="scientific">Asanoa ishikariensis</name>
    <dbReference type="NCBI Taxonomy" id="137265"/>
    <lineage>
        <taxon>Bacteria</taxon>
        <taxon>Bacillati</taxon>
        <taxon>Actinomycetota</taxon>
        <taxon>Actinomycetes</taxon>
        <taxon>Micromonosporales</taxon>
        <taxon>Micromonosporaceae</taxon>
        <taxon>Asanoa</taxon>
    </lineage>
</organism>
<protein>
    <submittedName>
        <fullName evidence="2">Uncharacterized protein</fullName>
    </submittedName>
</protein>
<sequence length="243" mass="25310">MPDDLRSLATAHRVLAGASLLAILLVVLGSVAALIEIINAPPGVLRWSAAAILVTVGLCWLVAVLQSRLRGHTTVLGYLGAAMMTAGAALAGWNTAAAPSVRPAASPTARGTATIDSPQSGAEVGPCLVDVRFHGQPSPGKTFVVAAQNARSGYYFETDLTPSQGHVYSGRVQAGAKALSTDEKYTVSVYEHDEDQVAYLVGVVTEVEDEATYWPSLRPPPGLTAPLDSIIVHRARADPGCDS</sequence>
<feature type="transmembrane region" description="Helical" evidence="1">
    <location>
        <begin position="44"/>
        <end position="63"/>
    </location>
</feature>
<keyword evidence="1" id="KW-0472">Membrane</keyword>
<gene>
    <name evidence="2" type="ORF">SAMN05421684_4891</name>
</gene>
<keyword evidence="3" id="KW-1185">Reference proteome</keyword>
<reference evidence="3" key="1">
    <citation type="submission" date="2016-10" db="EMBL/GenBank/DDBJ databases">
        <authorList>
            <person name="Varghese N."/>
            <person name="Submissions S."/>
        </authorList>
    </citation>
    <scope>NUCLEOTIDE SEQUENCE [LARGE SCALE GENOMIC DNA]</scope>
    <source>
        <strain evidence="3">DSM 44718</strain>
    </source>
</reference>
<name>A0A1H3SXF2_9ACTN</name>
<evidence type="ECO:0000313" key="2">
    <source>
        <dbReference type="EMBL" id="SDZ42604.1"/>
    </source>
</evidence>
<dbReference type="EMBL" id="FNQB01000003">
    <property type="protein sequence ID" value="SDZ42604.1"/>
    <property type="molecule type" value="Genomic_DNA"/>
</dbReference>
<dbReference type="STRING" id="137265.SAMN05421684_4891"/>
<accession>A0A1H3SXF2</accession>
<proteinExistence type="predicted"/>
<dbReference type="RefSeq" id="WP_090797794.1">
    <property type="nucleotide sequence ID" value="NZ_BOND01000005.1"/>
</dbReference>
<keyword evidence="1" id="KW-1133">Transmembrane helix</keyword>
<dbReference type="AlphaFoldDB" id="A0A1H3SXF2"/>
<evidence type="ECO:0000313" key="3">
    <source>
        <dbReference type="Proteomes" id="UP000199632"/>
    </source>
</evidence>
<feature type="transmembrane region" description="Helical" evidence="1">
    <location>
        <begin position="14"/>
        <end position="38"/>
    </location>
</feature>
<feature type="transmembrane region" description="Helical" evidence="1">
    <location>
        <begin position="75"/>
        <end position="93"/>
    </location>
</feature>
<dbReference type="Proteomes" id="UP000199632">
    <property type="component" value="Unassembled WGS sequence"/>
</dbReference>
<evidence type="ECO:0000256" key="1">
    <source>
        <dbReference type="SAM" id="Phobius"/>
    </source>
</evidence>